<dbReference type="Gene3D" id="3.40.50.1010">
    <property type="entry name" value="5'-nuclease"/>
    <property type="match status" value="1"/>
</dbReference>
<comment type="caution">
    <text evidence="2">The sequence shown here is derived from an EMBL/GenBank/DDBJ whole genome shotgun (WGS) entry which is preliminary data.</text>
</comment>
<dbReference type="EMBL" id="RDQK01000001">
    <property type="protein sequence ID" value="RMX11788.1"/>
    <property type="molecule type" value="Genomic_DNA"/>
</dbReference>
<evidence type="ECO:0000313" key="2">
    <source>
        <dbReference type="EMBL" id="RMX11788.1"/>
    </source>
</evidence>
<dbReference type="Proteomes" id="UP000281171">
    <property type="component" value="Unassembled WGS sequence"/>
</dbReference>
<feature type="domain" description="PIN" evidence="1">
    <location>
        <begin position="18"/>
        <end position="139"/>
    </location>
</feature>
<dbReference type="InterPro" id="IPR002716">
    <property type="entry name" value="PIN_dom"/>
</dbReference>
<dbReference type="Pfam" id="PF01850">
    <property type="entry name" value="PIN"/>
    <property type="match status" value="1"/>
</dbReference>
<reference evidence="2 3" key="1">
    <citation type="submission" date="2018-10" db="EMBL/GenBank/DDBJ databases">
        <title>Comamonadaceae CDC group NO-1 genome sequencing and assembly.</title>
        <authorList>
            <person name="Bernier A.-M."/>
            <person name="Bernard K."/>
        </authorList>
    </citation>
    <scope>NUCLEOTIDE SEQUENCE [LARGE SCALE GENOMIC DNA]</scope>
    <source>
        <strain evidence="2 3">NML180581</strain>
    </source>
</reference>
<dbReference type="InterPro" id="IPR029060">
    <property type="entry name" value="PIN-like_dom_sf"/>
</dbReference>
<evidence type="ECO:0000259" key="1">
    <source>
        <dbReference type="Pfam" id="PF01850"/>
    </source>
</evidence>
<evidence type="ECO:0000313" key="3">
    <source>
        <dbReference type="Proteomes" id="UP000281171"/>
    </source>
</evidence>
<accession>A0A3M6R9V9</accession>
<proteinExistence type="predicted"/>
<gene>
    <name evidence="2" type="ORF">EBQ24_00640</name>
</gene>
<sequence>MGSIEKTIAEIRESGGDVYFDTNAFIYFLDGGTQFSKKIHPFFEAVDSGQISGSTGDLVIAELLVKPIRDGNVIAERMIRSLFDAMGKFRVLPHDRGTLELAAYIRARQNLAMPDAIHVATAISARCSHMITNDSKIAHRIEGMKSILISELE</sequence>
<protein>
    <submittedName>
        <fullName evidence="2">Type II toxin-antitoxin system VapC family toxin</fullName>
    </submittedName>
</protein>
<name>A0A3M6R9V9_9BURK</name>
<dbReference type="RefSeq" id="WP_122247270.1">
    <property type="nucleotide sequence ID" value="NZ_RDQK01000001.1"/>
</dbReference>
<dbReference type="AlphaFoldDB" id="A0A3M6R9V9"/>
<organism evidence="2 3">
    <name type="scientific">Allofranklinella schreckenbergeri</name>
    <dbReference type="NCBI Taxonomy" id="1076744"/>
    <lineage>
        <taxon>Bacteria</taxon>
        <taxon>Pseudomonadati</taxon>
        <taxon>Pseudomonadota</taxon>
        <taxon>Betaproteobacteria</taxon>
        <taxon>Burkholderiales</taxon>
        <taxon>Comamonadaceae</taxon>
        <taxon>Allofranklinella</taxon>
    </lineage>
</organism>
<dbReference type="SUPFAM" id="SSF88723">
    <property type="entry name" value="PIN domain-like"/>
    <property type="match status" value="1"/>
</dbReference>